<reference evidence="3" key="1">
    <citation type="submission" date="2025-08" db="UniProtKB">
        <authorList>
            <consortium name="Ensembl"/>
        </authorList>
    </citation>
    <scope>IDENTIFICATION</scope>
</reference>
<reference evidence="3" key="2">
    <citation type="submission" date="2025-09" db="UniProtKB">
        <authorList>
            <consortium name="Ensembl"/>
        </authorList>
    </citation>
    <scope>IDENTIFICATION</scope>
</reference>
<evidence type="ECO:0000313" key="4">
    <source>
        <dbReference type="Proteomes" id="UP000233040"/>
    </source>
</evidence>
<dbReference type="GO" id="GO:0030218">
    <property type="term" value="P:erythrocyte differentiation"/>
    <property type="evidence" value="ECO:0007669"/>
    <property type="project" value="TreeGrafter"/>
</dbReference>
<sequence>MSRRKQSNPRQIKRSLGDMEAGEEVPLAGASHVEQKATAPEAPSPPSTDVNSPLPPPPPTSPGGPEELEGQEPEPRPREEEPRSPWTGPDELEPVVQHGQRRVRARLSLTTGLSWGPFHGSVQTRASSPGQAEPMRKLRLHEAKSIPQVPRTKEQRESW</sequence>
<dbReference type="GO" id="GO:0045944">
    <property type="term" value="P:positive regulation of transcription by RNA polymerase II"/>
    <property type="evidence" value="ECO:0007669"/>
    <property type="project" value="TreeGrafter"/>
</dbReference>
<feature type="compositionally biased region" description="Pro residues" evidence="1">
    <location>
        <begin position="53"/>
        <end position="62"/>
    </location>
</feature>
<dbReference type="GO" id="GO:0000122">
    <property type="term" value="P:negative regulation of transcription by RNA polymerase II"/>
    <property type="evidence" value="ECO:0007669"/>
    <property type="project" value="TreeGrafter"/>
</dbReference>
<feature type="region of interest" description="Disordered" evidence="1">
    <location>
        <begin position="1"/>
        <end position="159"/>
    </location>
</feature>
<evidence type="ECO:0000256" key="1">
    <source>
        <dbReference type="SAM" id="MobiDB-lite"/>
    </source>
</evidence>
<dbReference type="Pfam" id="PF21182">
    <property type="entry name" value="FOG1-like_PR"/>
    <property type="match status" value="1"/>
</dbReference>
<dbReference type="GeneTree" id="ENSGT00530000063823"/>
<dbReference type="InterPro" id="IPR039746">
    <property type="entry name" value="FOG"/>
</dbReference>
<dbReference type="PANTHER" id="PTHR12958">
    <property type="entry name" value="FRIEND OF GATA2-RELATED"/>
    <property type="match status" value="1"/>
</dbReference>
<name>A0A2K5S8K1_CEBIM</name>
<dbReference type="GO" id="GO:0030219">
    <property type="term" value="P:megakaryocyte differentiation"/>
    <property type="evidence" value="ECO:0007669"/>
    <property type="project" value="TreeGrafter"/>
</dbReference>
<feature type="compositionally biased region" description="Basic and acidic residues" evidence="1">
    <location>
        <begin position="73"/>
        <end position="83"/>
    </location>
</feature>
<feature type="compositionally biased region" description="Polar residues" evidence="1">
    <location>
        <begin position="121"/>
        <end position="130"/>
    </location>
</feature>
<evidence type="ECO:0000259" key="2">
    <source>
        <dbReference type="Pfam" id="PF21182"/>
    </source>
</evidence>
<dbReference type="InterPro" id="IPR049361">
    <property type="entry name" value="ZFPM1/2_PR"/>
</dbReference>
<dbReference type="PANTHER" id="PTHR12958:SF4">
    <property type="entry name" value="ZINC FINGER PROTEIN ZFPM1"/>
    <property type="match status" value="1"/>
</dbReference>
<dbReference type="Proteomes" id="UP000233040">
    <property type="component" value="Unassembled WGS sequence"/>
</dbReference>
<evidence type="ECO:0000313" key="3">
    <source>
        <dbReference type="Ensembl" id="ENSCCAP00000036693.1"/>
    </source>
</evidence>
<dbReference type="GO" id="GO:0007507">
    <property type="term" value="P:heart development"/>
    <property type="evidence" value="ECO:0007669"/>
    <property type="project" value="TreeGrafter"/>
</dbReference>
<protein>
    <submittedName>
        <fullName evidence="3">Zinc finger protein, FOG family member 1</fullName>
    </submittedName>
</protein>
<dbReference type="GO" id="GO:0005634">
    <property type="term" value="C:nucleus"/>
    <property type="evidence" value="ECO:0007669"/>
    <property type="project" value="TreeGrafter"/>
</dbReference>
<organism evidence="3 4">
    <name type="scientific">Cebus imitator</name>
    <name type="common">Panamanian white-faced capuchin</name>
    <name type="synonym">Cebus capucinus imitator</name>
    <dbReference type="NCBI Taxonomy" id="2715852"/>
    <lineage>
        <taxon>Eukaryota</taxon>
        <taxon>Metazoa</taxon>
        <taxon>Chordata</taxon>
        <taxon>Craniata</taxon>
        <taxon>Vertebrata</taxon>
        <taxon>Euteleostomi</taxon>
        <taxon>Mammalia</taxon>
        <taxon>Eutheria</taxon>
        <taxon>Euarchontoglires</taxon>
        <taxon>Primates</taxon>
        <taxon>Haplorrhini</taxon>
        <taxon>Platyrrhini</taxon>
        <taxon>Cebidae</taxon>
        <taxon>Cebinae</taxon>
        <taxon>Cebus</taxon>
    </lineage>
</organism>
<feature type="domain" description="Zinc finger protein ZFPM1/2 PR" evidence="2">
    <location>
        <begin position="89"/>
        <end position="140"/>
    </location>
</feature>
<dbReference type="GO" id="GO:0061629">
    <property type="term" value="F:RNA polymerase II-specific DNA-binding transcription factor binding"/>
    <property type="evidence" value="ECO:0007669"/>
    <property type="project" value="InterPro"/>
</dbReference>
<feature type="compositionally biased region" description="Basic residues" evidence="1">
    <location>
        <begin position="1"/>
        <end position="13"/>
    </location>
</feature>
<keyword evidence="4" id="KW-1185">Reference proteome</keyword>
<dbReference type="Ensembl" id="ENSCCAT00000054480.1">
    <property type="protein sequence ID" value="ENSCCAP00000036693.1"/>
    <property type="gene ID" value="ENSCCAG00000036250.1"/>
</dbReference>
<proteinExistence type="predicted"/>
<gene>
    <name evidence="3" type="primary">ZFPM1</name>
</gene>
<feature type="compositionally biased region" description="Basic and acidic residues" evidence="1">
    <location>
        <begin position="134"/>
        <end position="144"/>
    </location>
</feature>
<dbReference type="AlphaFoldDB" id="A0A2K5S8K1"/>
<accession>A0A2K5S8K1</accession>
<feature type="compositionally biased region" description="Low complexity" evidence="1">
    <location>
        <begin position="37"/>
        <end position="52"/>
    </location>
</feature>